<comment type="caution">
    <text evidence="7">The sequence shown here is derived from an EMBL/GenBank/DDBJ whole genome shotgun (WGS) entry which is preliminary data.</text>
</comment>
<reference evidence="7" key="1">
    <citation type="submission" date="2020-01" db="EMBL/GenBank/DDBJ databases">
        <title>Development of genomics and gene disruption for Polysphondylium violaceum indicates a role for the polyketide synthase stlB in stalk morphogenesis.</title>
        <authorList>
            <person name="Narita B."/>
            <person name="Kawabe Y."/>
            <person name="Kin K."/>
            <person name="Saito T."/>
            <person name="Gibbs R."/>
            <person name="Kuspa A."/>
            <person name="Muzny D."/>
            <person name="Queller D."/>
            <person name="Richards S."/>
            <person name="Strassman J."/>
            <person name="Sucgang R."/>
            <person name="Worley K."/>
            <person name="Schaap P."/>
        </authorList>
    </citation>
    <scope>NUCLEOTIDE SEQUENCE</scope>
    <source>
        <strain evidence="7">QSvi11</strain>
    </source>
</reference>
<evidence type="ECO:0000256" key="5">
    <source>
        <dbReference type="ARBA" id="ARBA00023180"/>
    </source>
</evidence>
<dbReference type="Proteomes" id="UP000695562">
    <property type="component" value="Unassembled WGS sequence"/>
</dbReference>
<dbReference type="OrthoDB" id="1735038at2759"/>
<dbReference type="EMBL" id="AJWJ01000416">
    <property type="protein sequence ID" value="KAF2071072.1"/>
    <property type="molecule type" value="Genomic_DNA"/>
</dbReference>
<feature type="chain" id="PRO_5035212017" description="Peptidase S28 family protein" evidence="6">
    <location>
        <begin position="24"/>
        <end position="489"/>
    </location>
</feature>
<dbReference type="PANTHER" id="PTHR11010:SF122">
    <property type="entry name" value="SERINE PROTEASE K12H4.7"/>
    <property type="match status" value="1"/>
</dbReference>
<dbReference type="GO" id="GO:0070008">
    <property type="term" value="F:serine-type exopeptidase activity"/>
    <property type="evidence" value="ECO:0007669"/>
    <property type="project" value="InterPro"/>
</dbReference>
<evidence type="ECO:0000256" key="1">
    <source>
        <dbReference type="ARBA" id="ARBA00011079"/>
    </source>
</evidence>
<name>A0A8J4V231_9MYCE</name>
<keyword evidence="5" id="KW-0325">Glycoprotein</keyword>
<dbReference type="Gene3D" id="3.40.50.1820">
    <property type="entry name" value="alpha/beta hydrolase"/>
    <property type="match status" value="1"/>
</dbReference>
<keyword evidence="2" id="KW-0645">Protease</keyword>
<evidence type="ECO:0008006" key="9">
    <source>
        <dbReference type="Google" id="ProtNLM"/>
    </source>
</evidence>
<protein>
    <recommendedName>
        <fullName evidence="9">Peptidase S28 family protein</fullName>
    </recommendedName>
</protein>
<evidence type="ECO:0000256" key="6">
    <source>
        <dbReference type="SAM" id="SignalP"/>
    </source>
</evidence>
<dbReference type="PANTHER" id="PTHR11010">
    <property type="entry name" value="PROTEASE S28 PRO-X CARBOXYPEPTIDASE-RELATED"/>
    <property type="match status" value="1"/>
</dbReference>
<dbReference type="GO" id="GO:0008239">
    <property type="term" value="F:dipeptidyl-peptidase activity"/>
    <property type="evidence" value="ECO:0007669"/>
    <property type="project" value="TreeGrafter"/>
</dbReference>
<keyword evidence="4" id="KW-0378">Hydrolase</keyword>
<feature type="signal peptide" evidence="6">
    <location>
        <begin position="1"/>
        <end position="23"/>
    </location>
</feature>
<dbReference type="InterPro" id="IPR008758">
    <property type="entry name" value="Peptidase_S28"/>
</dbReference>
<evidence type="ECO:0000256" key="3">
    <source>
        <dbReference type="ARBA" id="ARBA00022729"/>
    </source>
</evidence>
<sequence>MMKLKTLSIVLFGILLVSLAVEAQKRGFNPHIDLRKGLRPDPELLKVHDYTPQYQWFTQRLDHFNVANTQTFQQRYIINDQYWNGNGPVFMMINGEGPMGLDTVTSLQFVIWAKQYNALIISLEHRYYGASFATTDLGTDNLIYLNPEQALADNAVFRDWVNQAYNVKPTSKYVTFGGSYSGALSSWMRIKYPNLIDLAIASSGPVNPVVDFSQYLEVVQRAILTLPNLGNQCIENISYATQKIQDMLLQEDYSTLNQQFNLCPPLDGNPDDIATFMQALAGNWMGVAQYNNQEVGQQSLLNICEMMVEPGNDPLTNYITIWNLFANGQCTDVSYNTMIQSMMNTTNDATVIGGRMWFYQTCTNFGYYQTSDGPSDLQPFGDMFGLPYQVKQCADVFGFDFEPNVNWTITEFGGLNPSGSNVLYVNGMNDPWSALGLTEHSISDPLLPSLFIVGTSHCQDMMIPTAVTPSTVIPAQATINSFISKWLNQ</sequence>
<dbReference type="SUPFAM" id="SSF53474">
    <property type="entry name" value="alpha/beta-Hydrolases"/>
    <property type="match status" value="1"/>
</dbReference>
<evidence type="ECO:0000313" key="8">
    <source>
        <dbReference type="Proteomes" id="UP000695562"/>
    </source>
</evidence>
<evidence type="ECO:0000256" key="2">
    <source>
        <dbReference type="ARBA" id="ARBA00022670"/>
    </source>
</evidence>
<evidence type="ECO:0000313" key="7">
    <source>
        <dbReference type="EMBL" id="KAF2071072.1"/>
    </source>
</evidence>
<dbReference type="InterPro" id="IPR042269">
    <property type="entry name" value="Ser_carbopepase_S28_SKS"/>
</dbReference>
<dbReference type="AlphaFoldDB" id="A0A8J4V231"/>
<accession>A0A8J4V231</accession>
<keyword evidence="3 6" id="KW-0732">Signal</keyword>
<dbReference type="Gene3D" id="1.20.120.980">
    <property type="entry name" value="Serine carboxypeptidase S28, SKS domain"/>
    <property type="match status" value="1"/>
</dbReference>
<organism evidence="7 8">
    <name type="scientific">Polysphondylium violaceum</name>
    <dbReference type="NCBI Taxonomy" id="133409"/>
    <lineage>
        <taxon>Eukaryota</taxon>
        <taxon>Amoebozoa</taxon>
        <taxon>Evosea</taxon>
        <taxon>Eumycetozoa</taxon>
        <taxon>Dictyostelia</taxon>
        <taxon>Dictyosteliales</taxon>
        <taxon>Dictyosteliaceae</taxon>
        <taxon>Polysphondylium</taxon>
    </lineage>
</organism>
<proteinExistence type="inferred from homology"/>
<dbReference type="FunFam" id="1.20.120.980:FF:000003">
    <property type="entry name" value="Serine protease 16"/>
    <property type="match status" value="1"/>
</dbReference>
<evidence type="ECO:0000256" key="4">
    <source>
        <dbReference type="ARBA" id="ARBA00022801"/>
    </source>
</evidence>
<dbReference type="InterPro" id="IPR029058">
    <property type="entry name" value="AB_hydrolase_fold"/>
</dbReference>
<keyword evidence="8" id="KW-1185">Reference proteome</keyword>
<dbReference type="GO" id="GO:0006508">
    <property type="term" value="P:proteolysis"/>
    <property type="evidence" value="ECO:0007669"/>
    <property type="project" value="UniProtKB-KW"/>
</dbReference>
<comment type="similarity">
    <text evidence="1">Belongs to the peptidase S28 family.</text>
</comment>
<gene>
    <name evidence="7" type="ORF">CYY_007609</name>
</gene>
<dbReference type="Pfam" id="PF05577">
    <property type="entry name" value="Peptidase_S28"/>
    <property type="match status" value="1"/>
</dbReference>